<reference evidence="9 11" key="1">
    <citation type="journal article" date="2008" name="Science">
        <title>The Physcomitrella genome reveals evolutionary insights into the conquest of land by plants.</title>
        <authorList>
            <person name="Rensing S."/>
            <person name="Lang D."/>
            <person name="Zimmer A."/>
            <person name="Terry A."/>
            <person name="Salamov A."/>
            <person name="Shapiro H."/>
            <person name="Nishiyama T."/>
            <person name="Perroud P.-F."/>
            <person name="Lindquist E."/>
            <person name="Kamisugi Y."/>
            <person name="Tanahashi T."/>
            <person name="Sakakibara K."/>
            <person name="Fujita T."/>
            <person name="Oishi K."/>
            <person name="Shin-I T."/>
            <person name="Kuroki Y."/>
            <person name="Toyoda A."/>
            <person name="Suzuki Y."/>
            <person name="Hashimoto A."/>
            <person name="Yamaguchi K."/>
            <person name="Sugano A."/>
            <person name="Kohara Y."/>
            <person name="Fujiyama A."/>
            <person name="Anterola A."/>
            <person name="Aoki S."/>
            <person name="Ashton N."/>
            <person name="Barbazuk W.B."/>
            <person name="Barker E."/>
            <person name="Bennetzen J."/>
            <person name="Bezanilla M."/>
            <person name="Blankenship R."/>
            <person name="Cho S.H."/>
            <person name="Dutcher S."/>
            <person name="Estelle M."/>
            <person name="Fawcett J.A."/>
            <person name="Gundlach H."/>
            <person name="Hanada K."/>
            <person name="Heyl A."/>
            <person name="Hicks K.A."/>
            <person name="Hugh J."/>
            <person name="Lohr M."/>
            <person name="Mayer K."/>
            <person name="Melkozernov A."/>
            <person name="Murata T."/>
            <person name="Nelson D."/>
            <person name="Pils B."/>
            <person name="Prigge M."/>
            <person name="Reiss B."/>
            <person name="Renner T."/>
            <person name="Rombauts S."/>
            <person name="Rushton P."/>
            <person name="Sanderfoot A."/>
            <person name="Schween G."/>
            <person name="Shiu S.-H."/>
            <person name="Stueber K."/>
            <person name="Theodoulou F.L."/>
            <person name="Tu H."/>
            <person name="Van de Peer Y."/>
            <person name="Verrier P.J."/>
            <person name="Waters E."/>
            <person name="Wood A."/>
            <person name="Yang L."/>
            <person name="Cove D."/>
            <person name="Cuming A."/>
            <person name="Hasebe M."/>
            <person name="Lucas S."/>
            <person name="Mishler D.B."/>
            <person name="Reski R."/>
            <person name="Grigoriev I."/>
            <person name="Quatrano R.S."/>
            <person name="Boore J.L."/>
        </authorList>
    </citation>
    <scope>NUCLEOTIDE SEQUENCE [LARGE SCALE GENOMIC DNA]</scope>
    <source>
        <strain evidence="10 11">cv. Gransden 2004</strain>
    </source>
</reference>
<dbReference type="InterPro" id="IPR051681">
    <property type="entry name" value="Ser/Thr_Kinases-Pseudokinases"/>
</dbReference>
<keyword evidence="5 6" id="KW-0067">ATP-binding</keyword>
<organism evidence="9">
    <name type="scientific">Physcomitrium patens</name>
    <name type="common">Spreading-leaved earth moss</name>
    <name type="synonym">Physcomitrella patens</name>
    <dbReference type="NCBI Taxonomy" id="3218"/>
    <lineage>
        <taxon>Eukaryota</taxon>
        <taxon>Viridiplantae</taxon>
        <taxon>Streptophyta</taxon>
        <taxon>Embryophyta</taxon>
        <taxon>Bryophyta</taxon>
        <taxon>Bryophytina</taxon>
        <taxon>Bryopsida</taxon>
        <taxon>Funariidae</taxon>
        <taxon>Funariales</taxon>
        <taxon>Funariaceae</taxon>
        <taxon>Physcomitrium</taxon>
    </lineage>
</organism>
<dbReference type="GO" id="GO:0004674">
    <property type="term" value="F:protein serine/threonine kinase activity"/>
    <property type="evidence" value="ECO:0000318"/>
    <property type="project" value="GO_Central"/>
</dbReference>
<accession>A0A2K1IP17</accession>
<dbReference type="SMART" id="SM00220">
    <property type="entry name" value="S_TKc"/>
    <property type="match status" value="1"/>
</dbReference>
<dbReference type="FunCoup" id="A0A2K1IP17">
    <property type="interactions" value="220"/>
</dbReference>
<reference evidence="9 11" key="2">
    <citation type="journal article" date="2018" name="Plant J.">
        <title>The Physcomitrella patens chromosome-scale assembly reveals moss genome structure and evolution.</title>
        <authorList>
            <person name="Lang D."/>
            <person name="Ullrich K.K."/>
            <person name="Murat F."/>
            <person name="Fuchs J."/>
            <person name="Jenkins J."/>
            <person name="Haas F.B."/>
            <person name="Piednoel M."/>
            <person name="Gundlach H."/>
            <person name="Van Bel M."/>
            <person name="Meyberg R."/>
            <person name="Vives C."/>
            <person name="Morata J."/>
            <person name="Symeonidi A."/>
            <person name="Hiss M."/>
            <person name="Muchero W."/>
            <person name="Kamisugi Y."/>
            <person name="Saleh O."/>
            <person name="Blanc G."/>
            <person name="Decker E.L."/>
            <person name="van Gessel N."/>
            <person name="Grimwood J."/>
            <person name="Hayes R.D."/>
            <person name="Graham S.W."/>
            <person name="Gunter L.E."/>
            <person name="McDaniel S.F."/>
            <person name="Hoernstein S.N.W."/>
            <person name="Larsson A."/>
            <person name="Li F.W."/>
            <person name="Perroud P.F."/>
            <person name="Phillips J."/>
            <person name="Ranjan P."/>
            <person name="Rokshar D.S."/>
            <person name="Rothfels C.J."/>
            <person name="Schneider L."/>
            <person name="Shu S."/>
            <person name="Stevenson D.W."/>
            <person name="Thummler F."/>
            <person name="Tillich M."/>
            <person name="Villarreal Aguilar J.C."/>
            <person name="Widiez T."/>
            <person name="Wong G.K."/>
            <person name="Wymore A."/>
            <person name="Zhang Y."/>
            <person name="Zimmer A.D."/>
            <person name="Quatrano R.S."/>
            <person name="Mayer K.F.X."/>
            <person name="Goodstein D."/>
            <person name="Casacuberta J.M."/>
            <person name="Vandepoele K."/>
            <person name="Reski R."/>
            <person name="Cuming A.C."/>
            <person name="Tuskan G.A."/>
            <person name="Maumus F."/>
            <person name="Salse J."/>
            <person name="Schmutz J."/>
            <person name="Rensing S.A."/>
        </authorList>
    </citation>
    <scope>NUCLEOTIDE SEQUENCE [LARGE SCALE GENOMIC DNA]</scope>
    <source>
        <strain evidence="10 11">cv. Gransden 2004</strain>
    </source>
</reference>
<dbReference type="GO" id="GO:0007165">
    <property type="term" value="P:signal transduction"/>
    <property type="evidence" value="ECO:0000318"/>
    <property type="project" value="GO_Central"/>
</dbReference>
<dbReference type="SUPFAM" id="SSF51101">
    <property type="entry name" value="Mannose-binding lectins"/>
    <property type="match status" value="1"/>
</dbReference>
<proteinExistence type="predicted"/>
<keyword evidence="1" id="KW-0723">Serine/threonine-protein kinase</keyword>
<feature type="binding site" evidence="6">
    <location>
        <position position="222"/>
    </location>
    <ligand>
        <name>ATP</name>
        <dbReference type="ChEBI" id="CHEBI:30616"/>
    </ligand>
</feature>
<dbReference type="InterPro" id="IPR011009">
    <property type="entry name" value="Kinase-like_dom_sf"/>
</dbReference>
<dbReference type="InterPro" id="IPR000719">
    <property type="entry name" value="Prot_kinase_dom"/>
</dbReference>
<evidence type="ECO:0000259" key="7">
    <source>
        <dbReference type="PROSITE" id="PS50011"/>
    </source>
</evidence>
<evidence type="ECO:0000256" key="3">
    <source>
        <dbReference type="ARBA" id="ARBA00022741"/>
    </source>
</evidence>
<dbReference type="SUPFAM" id="SSF56112">
    <property type="entry name" value="Protein kinase-like (PK-like)"/>
    <property type="match status" value="1"/>
</dbReference>
<dbReference type="PROSITE" id="PS51752">
    <property type="entry name" value="JACALIN_LECTIN"/>
    <property type="match status" value="1"/>
</dbReference>
<evidence type="ECO:0000256" key="1">
    <source>
        <dbReference type="ARBA" id="ARBA00022527"/>
    </source>
</evidence>
<feature type="domain" description="Protein kinase" evidence="7">
    <location>
        <begin position="195"/>
        <end position="470"/>
    </location>
</feature>
<dbReference type="PROSITE" id="PS00108">
    <property type="entry name" value="PROTEIN_KINASE_ST"/>
    <property type="match status" value="1"/>
</dbReference>
<dbReference type="InterPro" id="IPR017441">
    <property type="entry name" value="Protein_kinase_ATP_BS"/>
</dbReference>
<reference evidence="10" key="3">
    <citation type="submission" date="2020-12" db="UniProtKB">
        <authorList>
            <consortium name="EnsemblPlants"/>
        </authorList>
    </citation>
    <scope>IDENTIFICATION</scope>
</reference>
<evidence type="ECO:0000256" key="2">
    <source>
        <dbReference type="ARBA" id="ARBA00022679"/>
    </source>
</evidence>
<keyword evidence="3 6" id="KW-0547">Nucleotide-binding</keyword>
<protein>
    <recommendedName>
        <fullName evidence="12">Protein kinase domain-containing protein</fullName>
    </recommendedName>
</protein>
<dbReference type="EnsemblPlants" id="Pp3c22_19310V3.2">
    <property type="protein sequence ID" value="Pp3c22_19310V3.2"/>
    <property type="gene ID" value="Pp3c22_19310"/>
</dbReference>
<dbReference type="PANTHER" id="PTHR44329">
    <property type="entry name" value="SERINE/THREONINE-PROTEIN KINASE TNNI3K-RELATED"/>
    <property type="match status" value="1"/>
</dbReference>
<dbReference type="Gene3D" id="1.10.510.10">
    <property type="entry name" value="Transferase(Phosphotransferase) domain 1"/>
    <property type="match status" value="1"/>
</dbReference>
<dbReference type="EnsemblPlants" id="Pp3c22_19310V3.1">
    <property type="protein sequence ID" value="Pp3c22_19310V3.1"/>
    <property type="gene ID" value="Pp3c22_19310"/>
</dbReference>
<name>A0A2K1IP17_PHYPA</name>
<evidence type="ECO:0000256" key="4">
    <source>
        <dbReference type="ARBA" id="ARBA00022777"/>
    </source>
</evidence>
<evidence type="ECO:0000256" key="6">
    <source>
        <dbReference type="PROSITE-ProRule" id="PRU10141"/>
    </source>
</evidence>
<dbReference type="EMBL" id="ABEU02000022">
    <property type="protein sequence ID" value="PNR31022.1"/>
    <property type="molecule type" value="Genomic_DNA"/>
</dbReference>
<dbReference type="PROSITE" id="PS50011">
    <property type="entry name" value="PROTEIN_KINASE_DOM"/>
    <property type="match status" value="1"/>
</dbReference>
<dbReference type="Pfam" id="PF01419">
    <property type="entry name" value="Jacalin"/>
    <property type="match status" value="1"/>
</dbReference>
<dbReference type="InterPro" id="IPR001245">
    <property type="entry name" value="Ser-Thr/Tyr_kinase_cat_dom"/>
</dbReference>
<keyword evidence="4" id="KW-0418">Kinase</keyword>
<evidence type="ECO:0000313" key="10">
    <source>
        <dbReference type="EnsemblPlants" id="Pp3c22_19310V3.1"/>
    </source>
</evidence>
<dbReference type="PROSITE" id="PS00107">
    <property type="entry name" value="PROTEIN_KINASE_ATP"/>
    <property type="match status" value="1"/>
</dbReference>
<evidence type="ECO:0000259" key="8">
    <source>
        <dbReference type="PROSITE" id="PS51752"/>
    </source>
</evidence>
<evidence type="ECO:0008006" key="12">
    <source>
        <dbReference type="Google" id="ProtNLM"/>
    </source>
</evidence>
<dbReference type="Pfam" id="PF07714">
    <property type="entry name" value="PK_Tyr_Ser-Thr"/>
    <property type="match status" value="1"/>
</dbReference>
<sequence length="669" mass="75796">MNMHLYDLLIHRLSETRVTLEKVQQSISLDVDGKTIPVLQELLRTLLDAKRVILSGRIASSRWLIAAIEQGDMKETFSELLYDLKWHMDVLQNICGNSKVRIEPLLYNAELSKEDEETLETAKKENEVIVKNSLIFMSKKLHDSTERELANQLLEKMKVMIDQGEEQSTMNSNGMNLVTSSSNLLFMSPRNLLHRLRGESLGKGTGGEVRKINLLGGTFAIKIFEQESTTSFDQEMAAIQKLGHHPHIVRLLFYSKKEDKCFLIMEKMDMDLSDFLQERKDSGSKLSHVEAVVLMLKIAEGVRYIHSMHMAHRDLKPGNVLVNVEIDPLSKLLRACSVKITDFGLTKTKKASKTYTDQTWNTGTSRYMAPEVFKEKDNTEKRAKLNPMKADAYSFGIMCAEILTGEKAFGDMGHMELKKKVKANDNLKSRPDLSKEAYPPRLQCLIQRCWTGNFHIRPNFAEICEELRFIKGLLLQGDHKMLKVVHDDILNELKFKAKRAQGIKQGPWGRDEPKKTTGLFNHVGSFIKWINLKYQQSPPGIGLFEVGYIEPDGQEHIERHSNGIIGTTYRKIDFEPGEYIKQIRGSIAPHEVRVGDHMVGLISVVSLTIHTNFQIFGPFGDETIGKQFKSSSGEVIGFFGASGVLLDKLGVWIIPNGQEEGDPSHLIED</sequence>
<dbReference type="Gene3D" id="2.100.10.30">
    <property type="entry name" value="Jacalin-like lectin domain"/>
    <property type="match status" value="1"/>
</dbReference>
<dbReference type="Gramene" id="Pp3c22_19310V3.1">
    <property type="protein sequence ID" value="Pp3c22_19310V3.1"/>
    <property type="gene ID" value="Pp3c22_19310"/>
</dbReference>
<gene>
    <name evidence="9" type="ORF">PHYPA_027338</name>
</gene>
<dbReference type="GO" id="GO:0005524">
    <property type="term" value="F:ATP binding"/>
    <property type="evidence" value="ECO:0007669"/>
    <property type="project" value="UniProtKB-UniRule"/>
</dbReference>
<evidence type="ECO:0000313" key="9">
    <source>
        <dbReference type="EMBL" id="PNR31022.1"/>
    </source>
</evidence>
<evidence type="ECO:0000313" key="11">
    <source>
        <dbReference type="Proteomes" id="UP000006727"/>
    </source>
</evidence>
<keyword evidence="11" id="KW-1185">Reference proteome</keyword>
<dbReference type="Gramene" id="Pp3c22_19310V3.2">
    <property type="protein sequence ID" value="Pp3c22_19310V3.2"/>
    <property type="gene ID" value="Pp3c22_19310"/>
</dbReference>
<dbReference type="PaxDb" id="3218-PP1S366_28V6.1"/>
<dbReference type="InterPro" id="IPR036404">
    <property type="entry name" value="Jacalin-like_lectin_dom_sf"/>
</dbReference>
<dbReference type="InterPro" id="IPR001229">
    <property type="entry name" value="Jacalin-like_lectin_dom"/>
</dbReference>
<dbReference type="InParanoid" id="A0A2K1IP17"/>
<dbReference type="AlphaFoldDB" id="A0A2K1IP17"/>
<dbReference type="PANTHER" id="PTHR44329:SF260">
    <property type="entry name" value="PROTEIN KINASE DOMAIN-CONTAINING PROTEIN"/>
    <property type="match status" value="1"/>
</dbReference>
<evidence type="ECO:0000256" key="5">
    <source>
        <dbReference type="ARBA" id="ARBA00022840"/>
    </source>
</evidence>
<feature type="domain" description="Jacalin-type lectin" evidence="8">
    <location>
        <begin position="502"/>
        <end position="655"/>
    </location>
</feature>
<dbReference type="InterPro" id="IPR008271">
    <property type="entry name" value="Ser/Thr_kinase_AS"/>
</dbReference>
<dbReference type="Proteomes" id="UP000006727">
    <property type="component" value="Chromosome 22"/>
</dbReference>
<keyword evidence="2" id="KW-0808">Transferase</keyword>